<protein>
    <recommendedName>
        <fullName evidence="3">PD-(D/E)XK endonuclease-like domain-containing protein</fullName>
    </recommendedName>
</protein>
<accession>A0A964XRR8</accession>
<sequence>MTNRVSPEQAAQFERTKHIWAPRGNDVHGFCEAMLTRQELPETDYGEWTAELQDCWLLRDSEPLAVEYRLCDSRKGVGGSFDFLVRTTNGKVVLGDLKTVGNETAVDRRKPAVAQLGGYLAMLIDHHPKLTVDWCYTVVVGPGRCRLIQNEPDECLGAWVDAWDSFKLQELPF</sequence>
<organism evidence="1 2">
    <name type="scientific">Candidatus Fonsibacter lacus</name>
    <dbReference type="NCBI Taxonomy" id="2576439"/>
    <lineage>
        <taxon>Bacteria</taxon>
        <taxon>Pseudomonadati</taxon>
        <taxon>Pseudomonadota</taxon>
        <taxon>Alphaproteobacteria</taxon>
        <taxon>Candidatus Pelagibacterales</taxon>
        <taxon>Candidatus Pelagibacterales incertae sedis</taxon>
        <taxon>Candidatus Fonsibacter</taxon>
    </lineage>
</organism>
<evidence type="ECO:0008006" key="3">
    <source>
        <dbReference type="Google" id="ProtNLM"/>
    </source>
</evidence>
<dbReference type="EMBL" id="RGET01000001">
    <property type="protein sequence ID" value="NBN87512.1"/>
    <property type="molecule type" value="Genomic_DNA"/>
</dbReference>
<name>A0A964XRR8_9PROT</name>
<evidence type="ECO:0000313" key="2">
    <source>
        <dbReference type="Proteomes" id="UP000713222"/>
    </source>
</evidence>
<evidence type="ECO:0000313" key="1">
    <source>
        <dbReference type="EMBL" id="NBN87512.1"/>
    </source>
</evidence>
<dbReference type="Proteomes" id="UP000713222">
    <property type="component" value="Unassembled WGS sequence"/>
</dbReference>
<proteinExistence type="predicted"/>
<comment type="caution">
    <text evidence="1">The sequence shown here is derived from an EMBL/GenBank/DDBJ whole genome shotgun (WGS) entry which is preliminary data.</text>
</comment>
<gene>
    <name evidence="1" type="ORF">EBV32_00230</name>
</gene>
<reference evidence="1" key="1">
    <citation type="submission" date="2018-10" db="EMBL/GenBank/DDBJ databases">
        <title>Iterative Subtractive Binning of Freshwater Chronoseries Metagenomes Recovers Nearly Complete Genomes from over Four Hundred Novel Species.</title>
        <authorList>
            <person name="Rodriguez-R L.M."/>
            <person name="Tsementzi D."/>
            <person name="Luo C."/>
            <person name="Konstantinidis K.T."/>
        </authorList>
    </citation>
    <scope>NUCLEOTIDE SEQUENCE</scope>
    <source>
        <strain evidence="1">WB7_6_001</strain>
    </source>
</reference>
<dbReference type="AlphaFoldDB" id="A0A964XRR8"/>